<name>A0A380MVE8_9GAMM</name>
<dbReference type="RefSeq" id="WP_072575903.1">
    <property type="nucleotide sequence ID" value="NZ_LWHB01000035.1"/>
</dbReference>
<evidence type="ECO:0000313" key="5">
    <source>
        <dbReference type="Proteomes" id="UP000254601"/>
    </source>
</evidence>
<dbReference type="EMBL" id="UHIC01000001">
    <property type="protein sequence ID" value="SUO96252.1"/>
    <property type="molecule type" value="Genomic_DNA"/>
</dbReference>
<protein>
    <submittedName>
        <fullName evidence="4">Uncharacterized ABC transporter ATP-binding protein YbbL</fullName>
    </submittedName>
</protein>
<dbReference type="SUPFAM" id="SSF52540">
    <property type="entry name" value="P-loop containing nucleoside triphosphate hydrolases"/>
    <property type="match status" value="1"/>
</dbReference>
<dbReference type="Gene3D" id="3.40.50.300">
    <property type="entry name" value="P-loop containing nucleotide triphosphate hydrolases"/>
    <property type="match status" value="1"/>
</dbReference>
<evidence type="ECO:0000256" key="2">
    <source>
        <dbReference type="ARBA" id="ARBA00022840"/>
    </source>
</evidence>
<keyword evidence="5" id="KW-1185">Reference proteome</keyword>
<dbReference type="AlphaFoldDB" id="A0A380MVE8"/>
<gene>
    <name evidence="4" type="primary">ybbL</name>
    <name evidence="4" type="ORF">NCTC13337_01770</name>
</gene>
<evidence type="ECO:0000259" key="3">
    <source>
        <dbReference type="PROSITE" id="PS50893"/>
    </source>
</evidence>
<dbReference type="GO" id="GO:0016887">
    <property type="term" value="F:ATP hydrolysis activity"/>
    <property type="evidence" value="ECO:0007669"/>
    <property type="project" value="InterPro"/>
</dbReference>
<accession>A0A380MVE8</accession>
<sequence length="227" mass="26225">MLILLSFSRLTRYNQNIILLNQATGKLEEGDRIALTGTSGSGKSLLLRALASLDPIDAGEIFYRNQQNLPPREWRAKICYLSQTPALAEGKVEDSLKAPYQYQYHQKQIYNRDFHITRLKMLGKEEDFLNRESYQLSGGEKQIVNLLRSLQFSPQILLLDEPTAALDPESKQQLEQLVLNWCTEQPTRAYIWISHDPEEASRIANRKWQMHKGQLTTDEPHNHPNHN</sequence>
<dbReference type="Pfam" id="PF00005">
    <property type="entry name" value="ABC_tran"/>
    <property type="match status" value="1"/>
</dbReference>
<dbReference type="Proteomes" id="UP000254601">
    <property type="component" value="Unassembled WGS sequence"/>
</dbReference>
<dbReference type="InterPro" id="IPR027417">
    <property type="entry name" value="P-loop_NTPase"/>
</dbReference>
<feature type="domain" description="ABC transporter" evidence="3">
    <location>
        <begin position="5"/>
        <end position="227"/>
    </location>
</feature>
<dbReference type="PANTHER" id="PTHR43119:SF1">
    <property type="entry name" value="ABC TRANSPORTER DOMAIN-CONTAINING PROTEIN"/>
    <property type="match status" value="1"/>
</dbReference>
<organism evidence="4 5">
    <name type="scientific">Suttonella ornithocola</name>
    <dbReference type="NCBI Taxonomy" id="279832"/>
    <lineage>
        <taxon>Bacteria</taxon>
        <taxon>Pseudomonadati</taxon>
        <taxon>Pseudomonadota</taxon>
        <taxon>Gammaproteobacteria</taxon>
        <taxon>Cardiobacteriales</taxon>
        <taxon>Cardiobacteriaceae</taxon>
        <taxon>Suttonella</taxon>
    </lineage>
</organism>
<dbReference type="SMART" id="SM00382">
    <property type="entry name" value="AAA"/>
    <property type="match status" value="1"/>
</dbReference>
<dbReference type="OrthoDB" id="4408248at2"/>
<reference evidence="4 5" key="1">
    <citation type="submission" date="2018-06" db="EMBL/GenBank/DDBJ databases">
        <authorList>
            <consortium name="Pathogen Informatics"/>
            <person name="Doyle S."/>
        </authorList>
    </citation>
    <scope>NUCLEOTIDE SEQUENCE [LARGE SCALE GENOMIC DNA]</scope>
    <source>
        <strain evidence="4 5">NCTC13337</strain>
    </source>
</reference>
<proteinExistence type="predicted"/>
<dbReference type="InterPro" id="IPR003593">
    <property type="entry name" value="AAA+_ATPase"/>
</dbReference>
<keyword evidence="2 4" id="KW-0067">ATP-binding</keyword>
<dbReference type="InterPro" id="IPR003439">
    <property type="entry name" value="ABC_transporter-like_ATP-bd"/>
</dbReference>
<dbReference type="GO" id="GO:0005524">
    <property type="term" value="F:ATP binding"/>
    <property type="evidence" value="ECO:0007669"/>
    <property type="project" value="UniProtKB-KW"/>
</dbReference>
<dbReference type="PANTHER" id="PTHR43119">
    <property type="entry name" value="ABC TRANSPORT PROTEIN ATP-BINDING COMPONENT-RELATED"/>
    <property type="match status" value="1"/>
</dbReference>
<dbReference type="PROSITE" id="PS50893">
    <property type="entry name" value="ABC_TRANSPORTER_2"/>
    <property type="match status" value="1"/>
</dbReference>
<keyword evidence="1" id="KW-0547">Nucleotide-binding</keyword>
<evidence type="ECO:0000256" key="1">
    <source>
        <dbReference type="ARBA" id="ARBA00022741"/>
    </source>
</evidence>
<evidence type="ECO:0000313" key="4">
    <source>
        <dbReference type="EMBL" id="SUO96252.1"/>
    </source>
</evidence>